<reference evidence="3" key="3">
    <citation type="submission" date="2015-06" db="UniProtKB">
        <authorList>
            <consortium name="EnsemblMetazoa"/>
        </authorList>
    </citation>
    <scope>IDENTIFICATION</scope>
</reference>
<dbReference type="CTD" id="20202109"/>
<evidence type="ECO:0000256" key="1">
    <source>
        <dbReference type="SAM" id="MobiDB-lite"/>
    </source>
</evidence>
<feature type="region of interest" description="Disordered" evidence="1">
    <location>
        <begin position="1"/>
        <end position="39"/>
    </location>
</feature>
<dbReference type="Proteomes" id="UP000015101">
    <property type="component" value="Unassembled WGS sequence"/>
</dbReference>
<dbReference type="Gene3D" id="4.10.900.10">
    <property type="entry name" value="TCF3-CBD (Catenin binding domain)"/>
    <property type="match status" value="1"/>
</dbReference>
<dbReference type="GeneID" id="20202109"/>
<proteinExistence type="predicted"/>
<gene>
    <name evidence="3" type="primary">20202109</name>
    <name evidence="2" type="ORF">HELRODRAFT_167857</name>
</gene>
<protein>
    <submittedName>
        <fullName evidence="2 3">Uncharacterized protein</fullName>
    </submittedName>
</protein>
<keyword evidence="4" id="KW-1185">Reference proteome</keyword>
<dbReference type="InterPro" id="IPR027397">
    <property type="entry name" value="Catenin-bd_sf"/>
</dbReference>
<dbReference type="AlphaFoldDB" id="T1EZV9"/>
<dbReference type="RefSeq" id="XP_009011834.1">
    <property type="nucleotide sequence ID" value="XM_009013586.1"/>
</dbReference>
<evidence type="ECO:0000313" key="4">
    <source>
        <dbReference type="Proteomes" id="UP000015101"/>
    </source>
</evidence>
<organism evidence="3 4">
    <name type="scientific">Helobdella robusta</name>
    <name type="common">Californian leech</name>
    <dbReference type="NCBI Taxonomy" id="6412"/>
    <lineage>
        <taxon>Eukaryota</taxon>
        <taxon>Metazoa</taxon>
        <taxon>Spiralia</taxon>
        <taxon>Lophotrochozoa</taxon>
        <taxon>Annelida</taxon>
        <taxon>Clitellata</taxon>
        <taxon>Hirudinea</taxon>
        <taxon>Rhynchobdellida</taxon>
        <taxon>Glossiphoniidae</taxon>
        <taxon>Helobdella</taxon>
    </lineage>
</organism>
<dbReference type="STRING" id="6412.T1EZV9"/>
<dbReference type="EMBL" id="AMQM01002854">
    <property type="status" value="NOT_ANNOTATED_CDS"/>
    <property type="molecule type" value="Genomic_DNA"/>
</dbReference>
<name>T1EZV9_HELRO</name>
<sequence>MPQASSVASDDLASTDEIKVYKDEGEGEDEKRSENLNEEKMGLLTETEEALHRQQHKLLHDTHRIHNNTTLPSYFTEKTQYIHMHHNKYNTHGKSSDIESQVCFSPDDKNNIFNSSGVKMPGFFFRDHIPFGYPFLPPYPYPTSSPLNSTNDSTSYVFDIFLCVRDYNQLPK</sequence>
<dbReference type="EnsemblMetazoa" id="HelroT167857">
    <property type="protein sequence ID" value="HelroP167857"/>
    <property type="gene ID" value="HelroG167857"/>
</dbReference>
<evidence type="ECO:0000313" key="3">
    <source>
        <dbReference type="EnsemblMetazoa" id="HelroP167857"/>
    </source>
</evidence>
<reference evidence="4" key="1">
    <citation type="submission" date="2012-12" db="EMBL/GenBank/DDBJ databases">
        <authorList>
            <person name="Hellsten U."/>
            <person name="Grimwood J."/>
            <person name="Chapman J.A."/>
            <person name="Shapiro H."/>
            <person name="Aerts A."/>
            <person name="Otillar R.P."/>
            <person name="Terry A.Y."/>
            <person name="Boore J.L."/>
            <person name="Simakov O."/>
            <person name="Marletaz F."/>
            <person name="Cho S.-J."/>
            <person name="Edsinger-Gonzales E."/>
            <person name="Havlak P."/>
            <person name="Kuo D.-H."/>
            <person name="Larsson T."/>
            <person name="Lv J."/>
            <person name="Arendt D."/>
            <person name="Savage R."/>
            <person name="Osoegawa K."/>
            <person name="de Jong P."/>
            <person name="Lindberg D.R."/>
            <person name="Seaver E.C."/>
            <person name="Weisblat D.A."/>
            <person name="Putnam N.H."/>
            <person name="Grigoriev I.V."/>
            <person name="Rokhsar D.S."/>
        </authorList>
    </citation>
    <scope>NUCLEOTIDE SEQUENCE</scope>
</reference>
<dbReference type="InParanoid" id="T1EZV9"/>
<evidence type="ECO:0000313" key="2">
    <source>
        <dbReference type="EMBL" id="ESO10020.1"/>
    </source>
</evidence>
<dbReference type="EMBL" id="KB095905">
    <property type="protein sequence ID" value="ESO10020.1"/>
    <property type="molecule type" value="Genomic_DNA"/>
</dbReference>
<feature type="compositionally biased region" description="Basic and acidic residues" evidence="1">
    <location>
        <begin position="16"/>
        <end position="39"/>
    </location>
</feature>
<dbReference type="KEGG" id="hro:HELRODRAFT_167857"/>
<dbReference type="HOGENOM" id="CLU_1556939_0_0_1"/>
<dbReference type="OrthoDB" id="2307332at2759"/>
<reference evidence="2 4" key="2">
    <citation type="journal article" date="2013" name="Nature">
        <title>Insights into bilaterian evolution from three spiralian genomes.</title>
        <authorList>
            <person name="Simakov O."/>
            <person name="Marletaz F."/>
            <person name="Cho S.J."/>
            <person name="Edsinger-Gonzales E."/>
            <person name="Havlak P."/>
            <person name="Hellsten U."/>
            <person name="Kuo D.H."/>
            <person name="Larsson T."/>
            <person name="Lv J."/>
            <person name="Arendt D."/>
            <person name="Savage R."/>
            <person name="Osoegawa K."/>
            <person name="de Jong P."/>
            <person name="Grimwood J."/>
            <person name="Chapman J.A."/>
            <person name="Shapiro H."/>
            <person name="Aerts A."/>
            <person name="Otillar R.P."/>
            <person name="Terry A.Y."/>
            <person name="Boore J.L."/>
            <person name="Grigoriev I.V."/>
            <person name="Lindberg D.R."/>
            <person name="Seaver E.C."/>
            <person name="Weisblat D.A."/>
            <person name="Putnam N.H."/>
            <person name="Rokhsar D.S."/>
        </authorList>
    </citation>
    <scope>NUCLEOTIDE SEQUENCE</scope>
</reference>
<accession>T1EZV9</accession>